<dbReference type="Gene3D" id="1.40.20.10">
    <property type="entry name" value="CHAD domain"/>
    <property type="match status" value="2"/>
</dbReference>
<dbReference type="RefSeq" id="WP_031572843.1">
    <property type="nucleotide sequence ID" value="NZ_FNDZ01000001.1"/>
</dbReference>
<evidence type="ECO:0000313" key="2">
    <source>
        <dbReference type="EMBL" id="SDH90234.1"/>
    </source>
</evidence>
<dbReference type="Pfam" id="PF05235">
    <property type="entry name" value="CHAD"/>
    <property type="match status" value="1"/>
</dbReference>
<evidence type="ECO:0000259" key="1">
    <source>
        <dbReference type="SMART" id="SM00880"/>
    </source>
</evidence>
<feature type="domain" description="CHAD" evidence="1">
    <location>
        <begin position="24"/>
        <end position="280"/>
    </location>
</feature>
<dbReference type="PANTHER" id="PTHR39339:SF1">
    <property type="entry name" value="CHAD DOMAIN-CONTAINING PROTEIN"/>
    <property type="match status" value="1"/>
</dbReference>
<dbReference type="AlphaFoldDB" id="A0A1G8G757"/>
<organism evidence="2 3">
    <name type="scientific">Proteiniclasticum ruminis</name>
    <dbReference type="NCBI Taxonomy" id="398199"/>
    <lineage>
        <taxon>Bacteria</taxon>
        <taxon>Bacillati</taxon>
        <taxon>Bacillota</taxon>
        <taxon>Clostridia</taxon>
        <taxon>Eubacteriales</taxon>
        <taxon>Clostridiaceae</taxon>
        <taxon>Proteiniclasticum</taxon>
    </lineage>
</organism>
<proteinExistence type="predicted"/>
<accession>A0A1G8G757</accession>
<name>A0A1G8G757_9CLOT</name>
<dbReference type="PANTHER" id="PTHR39339">
    <property type="entry name" value="SLR1444 PROTEIN"/>
    <property type="match status" value="1"/>
</dbReference>
<sequence>MTRNQSLEKFFYQAKKLSKDAHGLLLLCLEGDQWTEDEDKIHDLRVILRQLLSIHEFYEPMLRLKGNQKIKKNYQLLLRSLGPRRKADVFTKLFCEFEVYCEESGKKMGDEGEKERILLSVLQNARKKKELYEDTFQFRMFFYRTVSGYYLNSQSIVKNNKGSMEDREKEFIVKRFDHLLKKQKKLEKQARTGEDEKIHKLRLNGKIISYNMIFYKELLPPERLKEADRLKKLHDVTGKLHDLEEIRLVTNKIRKNRGNRKYLVQMLRFYEGEKEKYFIKFLKLLEN</sequence>
<dbReference type="InterPro" id="IPR038186">
    <property type="entry name" value="CHAD_dom_sf"/>
</dbReference>
<dbReference type="EMBL" id="FNDZ01000001">
    <property type="protein sequence ID" value="SDH90234.1"/>
    <property type="molecule type" value="Genomic_DNA"/>
</dbReference>
<protein>
    <submittedName>
        <fullName evidence="2">CHAD domain-containing protein</fullName>
    </submittedName>
</protein>
<evidence type="ECO:0000313" key="3">
    <source>
        <dbReference type="Proteomes" id="UP000183255"/>
    </source>
</evidence>
<reference evidence="2 3" key="1">
    <citation type="submission" date="2016-10" db="EMBL/GenBank/DDBJ databases">
        <authorList>
            <person name="de Groot N.N."/>
        </authorList>
    </citation>
    <scope>NUCLEOTIDE SEQUENCE [LARGE SCALE GENOMIC DNA]</scope>
    <source>
        <strain evidence="2 3">CGMCC 1.5058</strain>
    </source>
</reference>
<dbReference type="InterPro" id="IPR007899">
    <property type="entry name" value="CHAD_dom"/>
</dbReference>
<gene>
    <name evidence="2" type="ORF">SAMN05421804_101163</name>
</gene>
<dbReference type="Proteomes" id="UP000183255">
    <property type="component" value="Unassembled WGS sequence"/>
</dbReference>
<dbReference type="SMART" id="SM00880">
    <property type="entry name" value="CHAD"/>
    <property type="match status" value="1"/>
</dbReference>